<organism evidence="2">
    <name type="scientific">Tetraselmis sp. GSL018</name>
    <dbReference type="NCBI Taxonomy" id="582737"/>
    <lineage>
        <taxon>Eukaryota</taxon>
        <taxon>Viridiplantae</taxon>
        <taxon>Chlorophyta</taxon>
        <taxon>core chlorophytes</taxon>
        <taxon>Chlorodendrophyceae</taxon>
        <taxon>Chlorodendrales</taxon>
        <taxon>Chlorodendraceae</taxon>
        <taxon>Tetraselmis</taxon>
    </lineage>
</organism>
<proteinExistence type="predicted"/>
<dbReference type="EMBL" id="GBEZ01001995">
    <property type="protein sequence ID" value="JAC83024.1"/>
    <property type="molecule type" value="Transcribed_RNA"/>
</dbReference>
<name>A0A061SIZ0_9CHLO</name>
<dbReference type="AlphaFoldDB" id="A0A061SIZ0"/>
<feature type="compositionally biased region" description="Basic residues" evidence="1">
    <location>
        <begin position="195"/>
        <end position="215"/>
    </location>
</feature>
<gene>
    <name evidence="2" type="ORF">TSPGSL018_4320</name>
</gene>
<protein>
    <submittedName>
        <fullName evidence="2">Uncharacterized protein</fullName>
    </submittedName>
</protein>
<feature type="region of interest" description="Disordered" evidence="1">
    <location>
        <begin position="131"/>
        <end position="153"/>
    </location>
</feature>
<sequence>MELQRQYSDESALFDENAAFNTPDTTNCEKKFIHLSPPFPQAFRQHHSYLQTRYVAGRTTAMKTAARDANRLGVVFTNWSKRAFNLFKHPSSGSSSSKPFAVQNSSPSDDGGQLPIKLNATRACRDLTNGHKCFSKRNPKKNMRPLHHKPRGEYIGKKKGARIFVANTSSIETARPKEGNGVSGQATSPCGKQSVKVRSKTSKSLTKRQSSHIKSWCKKALKRIRRQNPTSRTRRSMREPLWRLVVRRAINFVCPYMYVGKSCHVYCLHAEQ</sequence>
<accession>A0A061SIZ0</accession>
<feature type="region of interest" description="Disordered" evidence="1">
    <location>
        <begin position="174"/>
        <end position="215"/>
    </location>
</feature>
<feature type="region of interest" description="Disordered" evidence="1">
    <location>
        <begin position="89"/>
        <end position="115"/>
    </location>
</feature>
<evidence type="ECO:0000256" key="1">
    <source>
        <dbReference type="SAM" id="MobiDB-lite"/>
    </source>
</evidence>
<reference evidence="2" key="1">
    <citation type="submission" date="2014-05" db="EMBL/GenBank/DDBJ databases">
        <title>The transcriptome of the halophilic microalga Tetraselmis sp. GSL018 isolated from the Great Salt Lake, Utah.</title>
        <authorList>
            <person name="Jinkerson R.E."/>
            <person name="D'Adamo S."/>
            <person name="Posewitz M.C."/>
        </authorList>
    </citation>
    <scope>NUCLEOTIDE SEQUENCE</scope>
    <source>
        <strain evidence="2">GSL018</strain>
    </source>
</reference>
<feature type="compositionally biased region" description="Basic residues" evidence="1">
    <location>
        <begin position="133"/>
        <end position="150"/>
    </location>
</feature>
<evidence type="ECO:0000313" key="2">
    <source>
        <dbReference type="EMBL" id="JAC83024.1"/>
    </source>
</evidence>